<dbReference type="PANTHER" id="PTHR30461">
    <property type="entry name" value="DNA-INVERTASE FROM LAMBDOID PROPHAGE"/>
    <property type="match status" value="1"/>
</dbReference>
<dbReference type="Gene3D" id="3.40.50.1390">
    <property type="entry name" value="Resolvase, N-terminal catalytic domain"/>
    <property type="match status" value="1"/>
</dbReference>
<dbReference type="SMART" id="SM00857">
    <property type="entry name" value="Resolvase"/>
    <property type="match status" value="1"/>
</dbReference>
<dbReference type="AlphaFoldDB" id="A0A0F9M234"/>
<dbReference type="InterPro" id="IPR036162">
    <property type="entry name" value="Resolvase-like_N_sf"/>
</dbReference>
<reference evidence="4" key="1">
    <citation type="journal article" date="2015" name="Nature">
        <title>Complex archaea that bridge the gap between prokaryotes and eukaryotes.</title>
        <authorList>
            <person name="Spang A."/>
            <person name="Saw J.H."/>
            <person name="Jorgensen S.L."/>
            <person name="Zaremba-Niedzwiedzka K."/>
            <person name="Martijn J."/>
            <person name="Lind A.E."/>
            <person name="van Eijk R."/>
            <person name="Schleper C."/>
            <person name="Guy L."/>
            <person name="Ettema T.J."/>
        </authorList>
    </citation>
    <scope>NUCLEOTIDE SEQUENCE</scope>
</reference>
<evidence type="ECO:0000259" key="3">
    <source>
        <dbReference type="SMART" id="SM00857"/>
    </source>
</evidence>
<evidence type="ECO:0000313" key="4">
    <source>
        <dbReference type="EMBL" id="KKM93396.1"/>
    </source>
</evidence>
<dbReference type="InterPro" id="IPR050639">
    <property type="entry name" value="SSR_resolvase"/>
</dbReference>
<protein>
    <recommendedName>
        <fullName evidence="3">Resolvase/invertase-type recombinase catalytic domain-containing protein</fullName>
    </recommendedName>
</protein>
<dbReference type="CDD" id="cd00338">
    <property type="entry name" value="Ser_Recombinase"/>
    <property type="match status" value="1"/>
</dbReference>
<dbReference type="GO" id="GO:0003677">
    <property type="term" value="F:DNA binding"/>
    <property type="evidence" value="ECO:0007669"/>
    <property type="project" value="UniProtKB-KW"/>
</dbReference>
<gene>
    <name evidence="4" type="ORF">LCGC14_1208860</name>
</gene>
<dbReference type="GO" id="GO:0000150">
    <property type="term" value="F:DNA strand exchange activity"/>
    <property type="evidence" value="ECO:0007669"/>
    <property type="project" value="InterPro"/>
</dbReference>
<keyword evidence="1" id="KW-0238">DNA-binding</keyword>
<name>A0A0F9M234_9ZZZZ</name>
<dbReference type="Pfam" id="PF00239">
    <property type="entry name" value="Resolvase"/>
    <property type="match status" value="1"/>
</dbReference>
<keyword evidence="2" id="KW-0233">DNA recombination</keyword>
<accession>A0A0F9M234</accession>
<comment type="caution">
    <text evidence="4">The sequence shown here is derived from an EMBL/GenBank/DDBJ whole genome shotgun (WGS) entry which is preliminary data.</text>
</comment>
<dbReference type="SUPFAM" id="SSF53041">
    <property type="entry name" value="Resolvase-like"/>
    <property type="match status" value="1"/>
</dbReference>
<proteinExistence type="predicted"/>
<dbReference type="PANTHER" id="PTHR30461:SF2">
    <property type="entry name" value="SERINE RECOMBINASE PINE-RELATED"/>
    <property type="match status" value="1"/>
</dbReference>
<feature type="domain" description="Resolvase/invertase-type recombinase catalytic" evidence="3">
    <location>
        <begin position="22"/>
        <end position="157"/>
    </location>
</feature>
<dbReference type="EMBL" id="LAZR01006269">
    <property type="protein sequence ID" value="KKM93396.1"/>
    <property type="molecule type" value="Genomic_DNA"/>
</dbReference>
<dbReference type="InterPro" id="IPR006119">
    <property type="entry name" value="Resolv_N"/>
</dbReference>
<evidence type="ECO:0000256" key="2">
    <source>
        <dbReference type="ARBA" id="ARBA00023172"/>
    </source>
</evidence>
<organism evidence="4">
    <name type="scientific">marine sediment metagenome</name>
    <dbReference type="NCBI Taxonomy" id="412755"/>
    <lineage>
        <taxon>unclassified sequences</taxon>
        <taxon>metagenomes</taxon>
        <taxon>ecological metagenomes</taxon>
    </lineage>
</organism>
<evidence type="ECO:0000256" key="1">
    <source>
        <dbReference type="ARBA" id="ARBA00023125"/>
    </source>
</evidence>
<sequence length="252" mass="27931">MNERSSSVNIGYQFIKGLEMEVIAYYRVSTKRQGDSGLGLEAQREYVHTAAKQNGWTITAEYTENAISGTVHPLERPEASKAFSHALPVVVAKLDRLSRDVEHIAGLMKRVVFRVATMPNADTLQLHLYAMLAQQERDFISQRTRAALEALKQRSDSGSASAMQKVANRTKALNKGRTKANQKKGGLSTANKAMSFALTVKDPLELCLLKGTKSYLGLADCLNDRGIKTARGNLWSAMQVKRVMDKLEMKLN</sequence>